<evidence type="ECO:0000313" key="2">
    <source>
        <dbReference type="RefSeq" id="XP_014672133.1"/>
    </source>
</evidence>
<dbReference type="SUPFAM" id="SSF53098">
    <property type="entry name" value="Ribonuclease H-like"/>
    <property type="match status" value="1"/>
</dbReference>
<accession>A0ABM1EIW2</accession>
<dbReference type="RefSeq" id="XP_014672133.1">
    <property type="nucleotide sequence ID" value="XM_014816647.1"/>
</dbReference>
<name>A0ABM1EIW2_PRICU</name>
<dbReference type="PANTHER" id="PTHR46880:SF9">
    <property type="entry name" value="ZINC FINGER PROTEIN 862"/>
    <property type="match status" value="1"/>
</dbReference>
<protein>
    <submittedName>
        <fullName evidence="2">Zinc finger protein 862-like</fullName>
    </submittedName>
</protein>
<organism evidence="1 2">
    <name type="scientific">Priapulus caudatus</name>
    <name type="common">Priapulid worm</name>
    <dbReference type="NCBI Taxonomy" id="37621"/>
    <lineage>
        <taxon>Eukaryota</taxon>
        <taxon>Metazoa</taxon>
        <taxon>Ecdysozoa</taxon>
        <taxon>Scalidophora</taxon>
        <taxon>Priapulida</taxon>
        <taxon>Priapulimorpha</taxon>
        <taxon>Priapulimorphida</taxon>
        <taxon>Priapulidae</taxon>
        <taxon>Priapulus</taxon>
    </lineage>
</organism>
<gene>
    <name evidence="2" type="primary">LOC106812704</name>
</gene>
<dbReference type="Proteomes" id="UP000695022">
    <property type="component" value="Unplaced"/>
</dbReference>
<proteinExistence type="predicted"/>
<dbReference type="PANTHER" id="PTHR46880">
    <property type="entry name" value="RAS-ASSOCIATING DOMAIN-CONTAINING PROTEIN"/>
    <property type="match status" value="1"/>
</dbReference>
<feature type="non-terminal residue" evidence="2">
    <location>
        <position position="208"/>
    </location>
</feature>
<dbReference type="GeneID" id="106812704"/>
<reference evidence="2" key="1">
    <citation type="submission" date="2025-08" db="UniProtKB">
        <authorList>
            <consortium name="RefSeq"/>
        </authorList>
    </citation>
    <scope>IDENTIFICATION</scope>
</reference>
<keyword evidence="1" id="KW-1185">Reference proteome</keyword>
<sequence length="208" mass="23021">MSLISDGSTDTASSEAEILYLRHCHRGILRTDFVGIKNVPKADAAGITTAISNILTDNLGDTWKTKIVGMATDGAAVMLGKTNGVVARLMREVQRPFIQTIHCSAHRLELAYKDATKSLDIFNKVDNMLLAIYLFYKNSPLNRANLKASFNTLAQKPLIPSRVGGTRWLPHIKRALENLLIGYEPIMQHLTQIQNPNDAAHRKDSANK</sequence>
<dbReference type="InterPro" id="IPR012337">
    <property type="entry name" value="RNaseH-like_sf"/>
</dbReference>
<evidence type="ECO:0000313" key="1">
    <source>
        <dbReference type="Proteomes" id="UP000695022"/>
    </source>
</evidence>